<dbReference type="HAMAP" id="MF_00302">
    <property type="entry name" value="ClpS"/>
    <property type="match status" value="1"/>
</dbReference>
<dbReference type="Pfam" id="PF02617">
    <property type="entry name" value="ClpS"/>
    <property type="match status" value="1"/>
</dbReference>
<keyword evidence="2" id="KW-0645">Protease</keyword>
<feature type="domain" description="Adaptor protein ClpS core" evidence="1">
    <location>
        <begin position="14"/>
        <end position="92"/>
    </location>
</feature>
<dbReference type="InterPro" id="IPR014719">
    <property type="entry name" value="Ribosomal_bL12_C/ClpS-like"/>
</dbReference>
<dbReference type="NCBIfam" id="NF000672">
    <property type="entry name" value="PRK00033.1-5"/>
    <property type="match status" value="1"/>
</dbReference>
<keyword evidence="2" id="KW-0378">Hydrolase</keyword>
<dbReference type="PANTHER" id="PTHR33473">
    <property type="entry name" value="ATP-DEPENDENT CLP PROTEASE ADAPTER PROTEIN CLPS1, CHLOROPLASTIC"/>
    <property type="match status" value="1"/>
</dbReference>
<dbReference type="InterPro" id="IPR003769">
    <property type="entry name" value="ClpS_core"/>
</dbReference>
<reference evidence="2" key="1">
    <citation type="submission" date="2016-10" db="EMBL/GenBank/DDBJ databases">
        <authorList>
            <person name="de Groot N.N."/>
        </authorList>
    </citation>
    <scope>NUCLEOTIDE SEQUENCE</scope>
</reference>
<dbReference type="AlphaFoldDB" id="A0A1W1E6M2"/>
<sequence>MDATLTKTAKPKLKKPSQFQVLLLNDDYTEMDFVIEVLQRFFAKTEEVAHAIMIKVHLDGEGVCGIYSHDVAQTKVMQVIEFARENEQPLMCVIRELDKG</sequence>
<dbReference type="FunFam" id="3.30.1390.10:FF:000002">
    <property type="entry name" value="ATP-dependent Clp protease adapter protein ClpS"/>
    <property type="match status" value="1"/>
</dbReference>
<dbReference type="InterPro" id="IPR022935">
    <property type="entry name" value="ClpS"/>
</dbReference>
<dbReference type="EMBL" id="FPIA01000153">
    <property type="protein sequence ID" value="SFV89416.1"/>
    <property type="molecule type" value="Genomic_DNA"/>
</dbReference>
<gene>
    <name evidence="2" type="ORF">MNB_SUP05-SYMBIONT-7-809</name>
</gene>
<evidence type="ECO:0000259" key="1">
    <source>
        <dbReference type="Pfam" id="PF02617"/>
    </source>
</evidence>
<dbReference type="Gene3D" id="3.30.1390.10">
    <property type="match status" value="1"/>
</dbReference>
<evidence type="ECO:0000313" key="2">
    <source>
        <dbReference type="EMBL" id="SFV89416.1"/>
    </source>
</evidence>
<proteinExistence type="inferred from homology"/>
<dbReference type="GO" id="GO:0008233">
    <property type="term" value="F:peptidase activity"/>
    <property type="evidence" value="ECO:0007669"/>
    <property type="project" value="UniProtKB-KW"/>
</dbReference>
<name>A0A1W1E6M2_9ZZZZ</name>
<protein>
    <submittedName>
        <fullName evidence="2">ATP-dependent Clp protease adaptor protein ClpS</fullName>
    </submittedName>
</protein>
<organism evidence="2">
    <name type="scientific">hydrothermal vent metagenome</name>
    <dbReference type="NCBI Taxonomy" id="652676"/>
    <lineage>
        <taxon>unclassified sequences</taxon>
        <taxon>metagenomes</taxon>
        <taxon>ecological metagenomes</taxon>
    </lineage>
</organism>
<dbReference type="GO" id="GO:0030163">
    <property type="term" value="P:protein catabolic process"/>
    <property type="evidence" value="ECO:0007669"/>
    <property type="project" value="InterPro"/>
</dbReference>
<dbReference type="GO" id="GO:0006508">
    <property type="term" value="P:proteolysis"/>
    <property type="evidence" value="ECO:0007669"/>
    <property type="project" value="UniProtKB-KW"/>
</dbReference>
<dbReference type="PANTHER" id="PTHR33473:SF19">
    <property type="entry name" value="ATP-DEPENDENT CLP PROTEASE ADAPTER PROTEIN CLPS"/>
    <property type="match status" value="1"/>
</dbReference>
<dbReference type="SUPFAM" id="SSF54736">
    <property type="entry name" value="ClpS-like"/>
    <property type="match status" value="1"/>
</dbReference>
<accession>A0A1W1E6M2</accession>